<evidence type="ECO:0000313" key="1">
    <source>
        <dbReference type="EMBL" id="CAF1132058.1"/>
    </source>
</evidence>
<keyword evidence="2" id="KW-1185">Reference proteome</keyword>
<dbReference type="EMBL" id="CAJNOC010009708">
    <property type="protein sequence ID" value="CAF1132058.1"/>
    <property type="molecule type" value="Genomic_DNA"/>
</dbReference>
<gene>
    <name evidence="1" type="ORF">OXX778_LOCUS22519</name>
</gene>
<reference evidence="1" key="1">
    <citation type="submission" date="2021-02" db="EMBL/GenBank/DDBJ databases">
        <authorList>
            <person name="Nowell W R."/>
        </authorList>
    </citation>
    <scope>NUCLEOTIDE SEQUENCE</scope>
    <source>
        <strain evidence="1">Ploen Becks lab</strain>
    </source>
</reference>
<protein>
    <submittedName>
        <fullName evidence="1">Uncharacterized protein</fullName>
    </submittedName>
</protein>
<evidence type="ECO:0000313" key="2">
    <source>
        <dbReference type="Proteomes" id="UP000663879"/>
    </source>
</evidence>
<name>A0A814RGJ9_9BILA</name>
<feature type="non-terminal residue" evidence="1">
    <location>
        <position position="1"/>
    </location>
</feature>
<accession>A0A814RGJ9</accession>
<dbReference type="Proteomes" id="UP000663879">
    <property type="component" value="Unassembled WGS sequence"/>
</dbReference>
<dbReference type="AlphaFoldDB" id="A0A814RGJ9"/>
<comment type="caution">
    <text evidence="1">The sequence shown here is derived from an EMBL/GenBank/DDBJ whole genome shotgun (WGS) entry which is preliminary data.</text>
</comment>
<sequence>TGLYSKKLDKNLKIGMAHGNVATCFKLAWYLKSNFLAWYLNSNFLAWYLNSNFLANAIMDFVLSEYISDSNLISDDDNVNFKFFSSFFDGVISGLKEDNECRNDVKVYGIYTFTSISINFIYLYSYTCKKSVLLQFFLMK</sequence>
<proteinExistence type="predicted"/>
<organism evidence="1 2">
    <name type="scientific">Brachionus calyciflorus</name>
    <dbReference type="NCBI Taxonomy" id="104777"/>
    <lineage>
        <taxon>Eukaryota</taxon>
        <taxon>Metazoa</taxon>
        <taxon>Spiralia</taxon>
        <taxon>Gnathifera</taxon>
        <taxon>Rotifera</taxon>
        <taxon>Eurotatoria</taxon>
        <taxon>Monogononta</taxon>
        <taxon>Pseudotrocha</taxon>
        <taxon>Ploima</taxon>
        <taxon>Brachionidae</taxon>
        <taxon>Brachionus</taxon>
    </lineage>
</organism>